<dbReference type="EMBL" id="JAOTPO010000001">
    <property type="protein sequence ID" value="MDE5412140.1"/>
    <property type="molecule type" value="Genomic_DNA"/>
</dbReference>
<gene>
    <name evidence="1" type="ORF">N7Z68_01910</name>
</gene>
<dbReference type="Gene3D" id="3.40.50.1000">
    <property type="entry name" value="HAD superfamily/HAD-like"/>
    <property type="match status" value="1"/>
</dbReference>
<protein>
    <submittedName>
        <fullName evidence="1">YqeG family HAD IIIA-type phosphatase</fullName>
    </submittedName>
</protein>
<accession>A0ABT5VA31</accession>
<proteinExistence type="predicted"/>
<keyword evidence="2" id="KW-1185">Reference proteome</keyword>
<dbReference type="Pfam" id="PF13419">
    <property type="entry name" value="HAD_2"/>
    <property type="match status" value="1"/>
</dbReference>
<evidence type="ECO:0000313" key="1">
    <source>
        <dbReference type="EMBL" id="MDE5412140.1"/>
    </source>
</evidence>
<dbReference type="Proteomes" id="UP001148125">
    <property type="component" value="Unassembled WGS sequence"/>
</dbReference>
<name>A0ABT5VA31_9BACI</name>
<organism evidence="1 2">
    <name type="scientific">Alkalihalobacterium chitinilyticum</name>
    <dbReference type="NCBI Taxonomy" id="2980103"/>
    <lineage>
        <taxon>Bacteria</taxon>
        <taxon>Bacillati</taxon>
        <taxon>Bacillota</taxon>
        <taxon>Bacilli</taxon>
        <taxon>Bacillales</taxon>
        <taxon>Bacillaceae</taxon>
        <taxon>Alkalihalobacterium</taxon>
    </lineage>
</organism>
<dbReference type="InterPro" id="IPR036412">
    <property type="entry name" value="HAD-like_sf"/>
</dbReference>
<dbReference type="NCBIfam" id="TIGR01668">
    <property type="entry name" value="YqeG_hyp_ppase"/>
    <property type="match status" value="1"/>
</dbReference>
<dbReference type="InterPro" id="IPR023214">
    <property type="entry name" value="HAD_sf"/>
</dbReference>
<reference evidence="1" key="1">
    <citation type="submission" date="2024-05" db="EMBL/GenBank/DDBJ databases">
        <title>Alkalihalobacillus sp. strain MEB203 novel alkaliphilic bacterium from Lonar Lake, India.</title>
        <authorList>
            <person name="Joshi A."/>
            <person name="Thite S."/>
            <person name="Mengade P."/>
        </authorList>
    </citation>
    <scope>NUCLEOTIDE SEQUENCE</scope>
    <source>
        <strain evidence="1">MEB 203</strain>
    </source>
</reference>
<evidence type="ECO:0000313" key="2">
    <source>
        <dbReference type="Proteomes" id="UP001148125"/>
    </source>
</evidence>
<dbReference type="InterPro" id="IPR010021">
    <property type="entry name" value="PGPP1/Gep4"/>
</dbReference>
<comment type="caution">
    <text evidence="1">The sequence shown here is derived from an EMBL/GenBank/DDBJ whole genome shotgun (WGS) entry which is preliminary data.</text>
</comment>
<dbReference type="RefSeq" id="WP_275116760.1">
    <property type="nucleotide sequence ID" value="NZ_JAOTPO010000001.1"/>
</dbReference>
<dbReference type="InterPro" id="IPR041492">
    <property type="entry name" value="HAD_2"/>
</dbReference>
<dbReference type="InterPro" id="IPR006549">
    <property type="entry name" value="HAD-SF_hydro_IIIA"/>
</dbReference>
<dbReference type="SUPFAM" id="SSF56784">
    <property type="entry name" value="HAD-like"/>
    <property type="match status" value="1"/>
</dbReference>
<dbReference type="NCBIfam" id="TIGR01662">
    <property type="entry name" value="HAD-SF-IIIA"/>
    <property type="match status" value="1"/>
</dbReference>
<sequence length="160" mass="18657">MKYFQPDFELKHFTEITAEWLKTNNIKTILSDLDSTLAIHHQPGGQDVEEWVTMLKENGVELAIVSNNSQGRVDRFSEPLGIHGLGRSGKPAIRKIERYMQKMGAKKETSLFLGDQLFTDVWCGKRLNMKTALVHPVGEEHEPWNIRLKRVFERLIRRRW</sequence>